<protein>
    <recommendedName>
        <fullName evidence="3">histidine kinase</fullName>
        <ecNumber evidence="3">2.7.13.3</ecNumber>
    </recommendedName>
</protein>
<comment type="catalytic activity">
    <reaction evidence="1">
        <text>ATP + protein L-histidine = ADP + protein N-phospho-L-histidine.</text>
        <dbReference type="EC" id="2.7.13.3"/>
    </reaction>
</comment>
<dbReference type="RefSeq" id="WP_035147033.1">
    <property type="nucleotide sequence ID" value="NZ_JAAZWO010000008.1"/>
</dbReference>
<evidence type="ECO:0000256" key="1">
    <source>
        <dbReference type="ARBA" id="ARBA00000085"/>
    </source>
</evidence>
<dbReference type="InterPro" id="IPR036890">
    <property type="entry name" value="HATPase_C_sf"/>
</dbReference>
<dbReference type="Gene3D" id="1.10.287.130">
    <property type="match status" value="1"/>
</dbReference>
<gene>
    <name evidence="10" type="ORF">HGG79_09080</name>
</gene>
<feature type="domain" description="Histidine kinase" evidence="9">
    <location>
        <begin position="198"/>
        <end position="412"/>
    </location>
</feature>
<keyword evidence="4" id="KW-0597">Phosphoprotein</keyword>
<dbReference type="Pfam" id="PF02518">
    <property type="entry name" value="HATPase_c"/>
    <property type="match status" value="1"/>
</dbReference>
<sequence>MDFIRDRINRFLVSSIFILVIFLWSGGFFILSQNVNSMKETIVNNDAEIAGYLLEQGMSPADVAKVITSKKSEVQTEKGKKLLKSIGYKNDMRSTYLSSIKEFNKNNKHNLFCFFGIFSITLLALIITYLNMQRKSIIRASNIIHQYIEGDFSVRLDSEKEGRFSQFLGSINEMATMLYTHLQKEKQMKELLKEIISDISHQLKTPIAALKMYNEIIIDEYDNADIIKKFTMKSNHSIERMELLVLNLLKMAKLDTGIMDFEKTKENVLYIIQDAIEPLQTRAENEHKKIFYNGDSNISLTCDRHWMVEAIGNIIKNALDHTVSENTVHVSWKETSIFIEINIADNGKGIYPEDLPNIFKRFYRSKYSTNSHGTGLGLSLAKSIIEANGGTITVSSKLNQGTEFTLTFIKLTNK</sequence>
<dbReference type="AlphaFoldDB" id="A0A923EA31"/>
<dbReference type="SUPFAM" id="SSF47384">
    <property type="entry name" value="Homodimeric domain of signal transducing histidine kinase"/>
    <property type="match status" value="1"/>
</dbReference>
<evidence type="ECO:0000313" key="10">
    <source>
        <dbReference type="EMBL" id="MBC2397926.1"/>
    </source>
</evidence>
<evidence type="ECO:0000256" key="5">
    <source>
        <dbReference type="ARBA" id="ARBA00022679"/>
    </source>
</evidence>
<dbReference type="PANTHER" id="PTHR45453:SF1">
    <property type="entry name" value="PHOSPHATE REGULON SENSOR PROTEIN PHOR"/>
    <property type="match status" value="1"/>
</dbReference>
<comment type="subcellular location">
    <subcellularLocation>
        <location evidence="2">Membrane</location>
    </subcellularLocation>
</comment>
<dbReference type="InterPro" id="IPR050351">
    <property type="entry name" value="BphY/WalK/GraS-like"/>
</dbReference>
<dbReference type="GO" id="GO:0004721">
    <property type="term" value="F:phosphoprotein phosphatase activity"/>
    <property type="evidence" value="ECO:0007669"/>
    <property type="project" value="TreeGrafter"/>
</dbReference>
<dbReference type="EC" id="2.7.13.3" evidence="3"/>
<evidence type="ECO:0000256" key="2">
    <source>
        <dbReference type="ARBA" id="ARBA00004370"/>
    </source>
</evidence>
<feature type="transmembrane region" description="Helical" evidence="8">
    <location>
        <begin position="109"/>
        <end position="130"/>
    </location>
</feature>
<dbReference type="GO" id="GO:0000155">
    <property type="term" value="F:phosphorelay sensor kinase activity"/>
    <property type="evidence" value="ECO:0007669"/>
    <property type="project" value="InterPro"/>
</dbReference>
<evidence type="ECO:0000256" key="6">
    <source>
        <dbReference type="ARBA" id="ARBA00022777"/>
    </source>
</evidence>
<dbReference type="CDD" id="cd00082">
    <property type="entry name" value="HisKA"/>
    <property type="match status" value="1"/>
</dbReference>
<accession>A0A923EA31</accession>
<dbReference type="Pfam" id="PF00512">
    <property type="entry name" value="HisKA"/>
    <property type="match status" value="1"/>
</dbReference>
<dbReference type="GO" id="GO:0016036">
    <property type="term" value="P:cellular response to phosphate starvation"/>
    <property type="evidence" value="ECO:0007669"/>
    <property type="project" value="TreeGrafter"/>
</dbReference>
<organism evidence="10 11">
    <name type="scientific">Clostridium tetanomorphum</name>
    <dbReference type="NCBI Taxonomy" id="1553"/>
    <lineage>
        <taxon>Bacteria</taxon>
        <taxon>Bacillati</taxon>
        <taxon>Bacillota</taxon>
        <taxon>Clostridia</taxon>
        <taxon>Eubacteriales</taxon>
        <taxon>Clostridiaceae</taxon>
        <taxon>Clostridium</taxon>
    </lineage>
</organism>
<name>A0A923EA31_CLOTT</name>
<dbReference type="InterPro" id="IPR005467">
    <property type="entry name" value="His_kinase_dom"/>
</dbReference>
<dbReference type="EMBL" id="JAAZWO010000008">
    <property type="protein sequence ID" value="MBC2397926.1"/>
    <property type="molecule type" value="Genomic_DNA"/>
</dbReference>
<evidence type="ECO:0000256" key="3">
    <source>
        <dbReference type="ARBA" id="ARBA00012438"/>
    </source>
</evidence>
<dbReference type="PANTHER" id="PTHR45453">
    <property type="entry name" value="PHOSPHATE REGULON SENSOR PROTEIN PHOR"/>
    <property type="match status" value="1"/>
</dbReference>
<keyword evidence="8" id="KW-0472">Membrane</keyword>
<keyword evidence="8" id="KW-1133">Transmembrane helix</keyword>
<dbReference type="Proteomes" id="UP000563151">
    <property type="component" value="Unassembled WGS sequence"/>
</dbReference>
<dbReference type="CDD" id="cd00075">
    <property type="entry name" value="HATPase"/>
    <property type="match status" value="1"/>
</dbReference>
<dbReference type="SUPFAM" id="SSF55874">
    <property type="entry name" value="ATPase domain of HSP90 chaperone/DNA topoisomerase II/histidine kinase"/>
    <property type="match status" value="1"/>
</dbReference>
<dbReference type="InterPro" id="IPR003661">
    <property type="entry name" value="HisK_dim/P_dom"/>
</dbReference>
<evidence type="ECO:0000259" key="9">
    <source>
        <dbReference type="PROSITE" id="PS50109"/>
    </source>
</evidence>
<evidence type="ECO:0000313" key="11">
    <source>
        <dbReference type="Proteomes" id="UP000563151"/>
    </source>
</evidence>
<reference evidence="10 11" key="1">
    <citation type="submission" date="2020-04" db="EMBL/GenBank/DDBJ databases">
        <title>Genomic insights into acetone-butanol-ethanol (ABE) fermentation by sequencing solventogenic clostridia strains.</title>
        <authorList>
            <person name="Brown S."/>
        </authorList>
    </citation>
    <scope>NUCLEOTIDE SEQUENCE [LARGE SCALE GENOMIC DNA]</scope>
    <source>
        <strain evidence="10 11">DJ011</strain>
    </source>
</reference>
<dbReference type="InterPro" id="IPR036097">
    <property type="entry name" value="HisK_dim/P_sf"/>
</dbReference>
<keyword evidence="7" id="KW-0902">Two-component regulatory system</keyword>
<evidence type="ECO:0000256" key="8">
    <source>
        <dbReference type="SAM" id="Phobius"/>
    </source>
</evidence>
<dbReference type="SMART" id="SM00388">
    <property type="entry name" value="HisKA"/>
    <property type="match status" value="1"/>
</dbReference>
<dbReference type="PRINTS" id="PR00344">
    <property type="entry name" value="BCTRLSENSOR"/>
</dbReference>
<dbReference type="Gene3D" id="3.30.565.10">
    <property type="entry name" value="Histidine kinase-like ATPase, C-terminal domain"/>
    <property type="match status" value="1"/>
</dbReference>
<evidence type="ECO:0000256" key="7">
    <source>
        <dbReference type="ARBA" id="ARBA00023012"/>
    </source>
</evidence>
<keyword evidence="11" id="KW-1185">Reference proteome</keyword>
<comment type="caution">
    <text evidence="10">The sequence shown here is derived from an EMBL/GenBank/DDBJ whole genome shotgun (WGS) entry which is preliminary data.</text>
</comment>
<proteinExistence type="predicted"/>
<dbReference type="PROSITE" id="PS50109">
    <property type="entry name" value="HIS_KIN"/>
    <property type="match status" value="1"/>
</dbReference>
<dbReference type="SMART" id="SM00387">
    <property type="entry name" value="HATPase_c"/>
    <property type="match status" value="1"/>
</dbReference>
<keyword evidence="8" id="KW-0812">Transmembrane</keyword>
<dbReference type="InterPro" id="IPR003594">
    <property type="entry name" value="HATPase_dom"/>
</dbReference>
<evidence type="ECO:0000256" key="4">
    <source>
        <dbReference type="ARBA" id="ARBA00022553"/>
    </source>
</evidence>
<feature type="transmembrane region" description="Helical" evidence="8">
    <location>
        <begin position="12"/>
        <end position="31"/>
    </location>
</feature>
<dbReference type="GO" id="GO:0005886">
    <property type="term" value="C:plasma membrane"/>
    <property type="evidence" value="ECO:0007669"/>
    <property type="project" value="TreeGrafter"/>
</dbReference>
<keyword evidence="5" id="KW-0808">Transferase</keyword>
<dbReference type="InterPro" id="IPR004358">
    <property type="entry name" value="Sig_transdc_His_kin-like_C"/>
</dbReference>
<keyword evidence="6 10" id="KW-0418">Kinase</keyword>